<dbReference type="RefSeq" id="WP_111592534.1">
    <property type="nucleotide sequence ID" value="NZ_QLMA01000004.1"/>
</dbReference>
<evidence type="ECO:0000313" key="7">
    <source>
        <dbReference type="Proteomes" id="UP000249819"/>
    </source>
</evidence>
<keyword evidence="1" id="KW-0808">Transferase</keyword>
<feature type="domain" description="Protein kinase" evidence="5">
    <location>
        <begin position="219"/>
        <end position="492"/>
    </location>
</feature>
<accession>A0A327VYD8</accession>
<dbReference type="Proteomes" id="UP000249819">
    <property type="component" value="Unassembled WGS sequence"/>
</dbReference>
<dbReference type="Pfam" id="PF00069">
    <property type="entry name" value="Pkinase"/>
    <property type="match status" value="1"/>
</dbReference>
<dbReference type="PANTHER" id="PTHR43671">
    <property type="entry name" value="SERINE/THREONINE-PROTEIN KINASE NEK"/>
    <property type="match status" value="1"/>
</dbReference>
<gene>
    <name evidence="6" type="ORF">CLV59_104204</name>
</gene>
<evidence type="ECO:0000256" key="1">
    <source>
        <dbReference type="ARBA" id="ARBA00022679"/>
    </source>
</evidence>
<dbReference type="OrthoDB" id="9813021at2"/>
<dbReference type="InterPro" id="IPR007822">
    <property type="entry name" value="LANC-like"/>
</dbReference>
<keyword evidence="4" id="KW-0067">ATP-binding</keyword>
<dbReference type="InterPro" id="IPR050660">
    <property type="entry name" value="NEK_Ser/Thr_kinase"/>
</dbReference>
<protein>
    <submittedName>
        <fullName evidence="6">Serine/threonine protein kinase</fullName>
    </submittedName>
</protein>
<dbReference type="InterPro" id="IPR011009">
    <property type="entry name" value="Kinase-like_dom_sf"/>
</dbReference>
<dbReference type="SMART" id="SM00220">
    <property type="entry name" value="S_TKc"/>
    <property type="match status" value="1"/>
</dbReference>
<dbReference type="EMBL" id="QLMA01000004">
    <property type="protein sequence ID" value="RAJ81979.1"/>
    <property type="molecule type" value="Genomic_DNA"/>
</dbReference>
<dbReference type="PROSITE" id="PS50011">
    <property type="entry name" value="PROTEIN_KINASE_DOM"/>
    <property type="match status" value="1"/>
</dbReference>
<dbReference type="PANTHER" id="PTHR43671:SF92">
    <property type="entry name" value="SERINE_THREONINE-PROTEIN KINASE NEK10"/>
    <property type="match status" value="1"/>
</dbReference>
<dbReference type="InterPro" id="IPR000719">
    <property type="entry name" value="Prot_kinase_dom"/>
</dbReference>
<proteinExistence type="predicted"/>
<dbReference type="Gene3D" id="1.10.510.10">
    <property type="entry name" value="Transferase(Phosphotransferase) domain 1"/>
    <property type="match status" value="1"/>
</dbReference>
<dbReference type="PROSITE" id="PS00109">
    <property type="entry name" value="PROTEIN_KINASE_TYR"/>
    <property type="match status" value="1"/>
</dbReference>
<evidence type="ECO:0000256" key="4">
    <source>
        <dbReference type="ARBA" id="ARBA00022840"/>
    </source>
</evidence>
<evidence type="ECO:0000313" key="6">
    <source>
        <dbReference type="EMBL" id="RAJ81979.1"/>
    </source>
</evidence>
<dbReference type="SUPFAM" id="SSF56112">
    <property type="entry name" value="Protein kinase-like (PK-like)"/>
    <property type="match status" value="1"/>
</dbReference>
<organism evidence="6 7">
    <name type="scientific">Chitinophaga dinghuensis</name>
    <dbReference type="NCBI Taxonomy" id="1539050"/>
    <lineage>
        <taxon>Bacteria</taxon>
        <taxon>Pseudomonadati</taxon>
        <taxon>Bacteroidota</taxon>
        <taxon>Chitinophagia</taxon>
        <taxon>Chitinophagales</taxon>
        <taxon>Chitinophagaceae</taxon>
        <taxon>Chitinophaga</taxon>
    </lineage>
</organism>
<dbReference type="GO" id="GO:0031179">
    <property type="term" value="P:peptide modification"/>
    <property type="evidence" value="ECO:0007669"/>
    <property type="project" value="InterPro"/>
</dbReference>
<dbReference type="GO" id="GO:0004674">
    <property type="term" value="F:protein serine/threonine kinase activity"/>
    <property type="evidence" value="ECO:0007669"/>
    <property type="project" value="UniProtKB-KW"/>
</dbReference>
<keyword evidence="2" id="KW-0547">Nucleotide-binding</keyword>
<keyword evidence="3 6" id="KW-0418">Kinase</keyword>
<keyword evidence="6" id="KW-0723">Serine/threonine-protein kinase</keyword>
<comment type="caution">
    <text evidence="6">The sequence shown here is derived from an EMBL/GenBank/DDBJ whole genome shotgun (WGS) entry which is preliminary data.</text>
</comment>
<dbReference type="SUPFAM" id="SSF158745">
    <property type="entry name" value="LanC-like"/>
    <property type="match status" value="1"/>
</dbReference>
<dbReference type="Pfam" id="PF05147">
    <property type="entry name" value="LANC_like"/>
    <property type="match status" value="1"/>
</dbReference>
<reference evidence="6 7" key="1">
    <citation type="submission" date="2018-06" db="EMBL/GenBank/DDBJ databases">
        <title>Genomic Encyclopedia of Archaeal and Bacterial Type Strains, Phase II (KMG-II): from individual species to whole genera.</title>
        <authorList>
            <person name="Goeker M."/>
        </authorList>
    </citation>
    <scope>NUCLEOTIDE SEQUENCE [LARGE SCALE GENOMIC DNA]</scope>
    <source>
        <strain evidence="6 7">DSM 29821</strain>
    </source>
</reference>
<evidence type="ECO:0000256" key="3">
    <source>
        <dbReference type="ARBA" id="ARBA00022777"/>
    </source>
</evidence>
<sequence>MEKGKSDNNTTNNVNTDTLSINDFNESFHIYLEDLNINYIFAHPYLLIGEKKHQKGWIISLSVSIIEASKYLREFIPLIAKLNAAVEIPINHQALTQILMGYLGIEQFNVVINIYPNNDKNAVNIFNIIMQINPPIRYPKIPTAQHLINNIFIKHEYHSVIKMPSDDGREKTWGINTDGSLTYCPVKSPYKLNKSIQWPFDKSLLNTSNNFNKTVGNRAVITNTLKKDIKGNVFNGIYFQEWWIPKKCIIKSGNKNDLINLYNNDSADNISFQYYIHKKIERLNIAPKAYDLVSDQQATHFVMEYIDGVKITDLIGNIQPLGGWIKLNLEKRKLILNIALQILDIIRSLHLCGVIHRDISLANFILRKDKKIILIDFGLSFDLSNDSPLRHPYTGVTIGYSAPIVSDINNYTPEYSEDIFSLGASMIMLFTGIYPSYFDPGNPATNYKKLKNLIPNEEIAYLISLCFSKEKTDRPHIDRIIEIVNRNCQSLLNIHQRELYYHYEKSDLENIVQSNINSIASSAFINNEGILESTVNTRDKEIQANFSRRKLVGFHTGISGSTTMLIQIMSSVTIKPDIIKTIINRNISYLISYLSNEQPVGNNLMNGYYGIGIAICQAIKYQFITLTEENKAILRQLIHAPNYENNIWEGTAGKGIFLLFLQNTLSFKDVDDELKKIVRELTKSQSRDGTWRKNKCFLNHFTINDLNWGMGAAGITYFLIRCRNNDNSKDLDSSIKKSLDHLMNYKKVYFRDASFIYGSFGIAQTFIKAYDCYHDKKYQDFAEDLLNTPFIKYLKNNLTYGSGLAGAGHTYLDAFKSFAKEHYYKKAEEILLYIMLIRIEYSADITYWHNDITRSTSADYMSGNMGILSFLKRFHSISDTFDTVFDSK</sequence>
<evidence type="ECO:0000256" key="2">
    <source>
        <dbReference type="ARBA" id="ARBA00022741"/>
    </source>
</evidence>
<name>A0A327VYD8_9BACT</name>
<evidence type="ECO:0000259" key="5">
    <source>
        <dbReference type="PROSITE" id="PS50011"/>
    </source>
</evidence>
<dbReference type="AlphaFoldDB" id="A0A327VYD8"/>
<dbReference type="GO" id="GO:0005524">
    <property type="term" value="F:ATP binding"/>
    <property type="evidence" value="ECO:0007669"/>
    <property type="project" value="UniProtKB-KW"/>
</dbReference>
<dbReference type="Gene3D" id="1.50.10.20">
    <property type="match status" value="1"/>
</dbReference>
<dbReference type="SMART" id="SM01260">
    <property type="entry name" value="LANC_like"/>
    <property type="match status" value="1"/>
</dbReference>
<dbReference type="InterPro" id="IPR008266">
    <property type="entry name" value="Tyr_kinase_AS"/>
</dbReference>
<keyword evidence="7" id="KW-1185">Reference proteome</keyword>